<reference evidence="1 2" key="1">
    <citation type="submission" date="2023-01" db="EMBL/GenBank/DDBJ databases">
        <authorList>
            <person name="Whitehead M."/>
        </authorList>
    </citation>
    <scope>NUCLEOTIDE SEQUENCE [LARGE SCALE GENOMIC DNA]</scope>
</reference>
<name>A0AAV0W2M8_9HEMI</name>
<evidence type="ECO:0000313" key="2">
    <source>
        <dbReference type="Proteomes" id="UP001160148"/>
    </source>
</evidence>
<proteinExistence type="predicted"/>
<evidence type="ECO:0000313" key="1">
    <source>
        <dbReference type="EMBL" id="CAI6350020.1"/>
    </source>
</evidence>
<gene>
    <name evidence="1" type="ORF">MEUPH1_LOCUS6523</name>
</gene>
<dbReference type="AlphaFoldDB" id="A0AAV0W2M8"/>
<accession>A0AAV0W2M8</accession>
<protein>
    <submittedName>
        <fullName evidence="1">Uncharacterized protein</fullName>
    </submittedName>
</protein>
<sequence>MGQVGSSRIHDRILILQDRTRAAGRFHHHDHIVELCRCSSRTERRRLSLKFIRQKLGTKMLLKAKNMKKKVKLPNGPPSFPPLPPLYTGLLGVNNSTGFLGTQHRSRRKYPEPGGTHILNPLTKNIRRRY</sequence>
<dbReference type="EMBL" id="CARXXK010000001">
    <property type="protein sequence ID" value="CAI6350020.1"/>
    <property type="molecule type" value="Genomic_DNA"/>
</dbReference>
<organism evidence="1 2">
    <name type="scientific">Macrosiphum euphorbiae</name>
    <name type="common">potato aphid</name>
    <dbReference type="NCBI Taxonomy" id="13131"/>
    <lineage>
        <taxon>Eukaryota</taxon>
        <taxon>Metazoa</taxon>
        <taxon>Ecdysozoa</taxon>
        <taxon>Arthropoda</taxon>
        <taxon>Hexapoda</taxon>
        <taxon>Insecta</taxon>
        <taxon>Pterygota</taxon>
        <taxon>Neoptera</taxon>
        <taxon>Paraneoptera</taxon>
        <taxon>Hemiptera</taxon>
        <taxon>Sternorrhyncha</taxon>
        <taxon>Aphidomorpha</taxon>
        <taxon>Aphidoidea</taxon>
        <taxon>Aphididae</taxon>
        <taxon>Macrosiphini</taxon>
        <taxon>Macrosiphum</taxon>
    </lineage>
</organism>
<keyword evidence="2" id="KW-1185">Reference proteome</keyword>
<dbReference type="Proteomes" id="UP001160148">
    <property type="component" value="Unassembled WGS sequence"/>
</dbReference>
<comment type="caution">
    <text evidence="1">The sequence shown here is derived from an EMBL/GenBank/DDBJ whole genome shotgun (WGS) entry which is preliminary data.</text>
</comment>